<evidence type="ECO:0000259" key="1">
    <source>
        <dbReference type="Pfam" id="PF01370"/>
    </source>
</evidence>
<comment type="caution">
    <text evidence="3">The sequence shown here is derived from an EMBL/GenBank/DDBJ whole genome shotgun (WGS) entry which is preliminary data.</text>
</comment>
<dbReference type="PANTHER" id="PTHR43245">
    <property type="entry name" value="BIFUNCTIONAL POLYMYXIN RESISTANCE PROTEIN ARNA"/>
    <property type="match status" value="1"/>
</dbReference>
<dbReference type="CDD" id="cd07007">
    <property type="entry name" value="cupin_CapF-like_C"/>
    <property type="match status" value="1"/>
</dbReference>
<dbReference type="SUPFAM" id="SSF51735">
    <property type="entry name" value="NAD(P)-binding Rossmann-fold domains"/>
    <property type="match status" value="1"/>
</dbReference>
<dbReference type="InterPro" id="IPR036291">
    <property type="entry name" value="NAD(P)-bd_dom_sf"/>
</dbReference>
<evidence type="ECO:0000313" key="3">
    <source>
        <dbReference type="EMBL" id="TEB08220.1"/>
    </source>
</evidence>
<proteinExistence type="predicted"/>
<dbReference type="Pfam" id="PF01370">
    <property type="entry name" value="Epimerase"/>
    <property type="match status" value="1"/>
</dbReference>
<keyword evidence="4" id="KW-1185">Reference proteome</keyword>
<dbReference type="InterPro" id="IPR014710">
    <property type="entry name" value="RmlC-like_jellyroll"/>
</dbReference>
<organism evidence="3 4">
    <name type="scientific">Pelotomaculum schinkii</name>
    <dbReference type="NCBI Taxonomy" id="78350"/>
    <lineage>
        <taxon>Bacteria</taxon>
        <taxon>Bacillati</taxon>
        <taxon>Bacillota</taxon>
        <taxon>Clostridia</taxon>
        <taxon>Eubacteriales</taxon>
        <taxon>Desulfotomaculaceae</taxon>
        <taxon>Pelotomaculum</taxon>
    </lineage>
</organism>
<evidence type="ECO:0000313" key="4">
    <source>
        <dbReference type="Proteomes" id="UP000298324"/>
    </source>
</evidence>
<reference evidence="3 4" key="1">
    <citation type="journal article" date="2018" name="Environ. Microbiol.">
        <title>Novel energy conservation strategies and behaviour of Pelotomaculum schinkii driving syntrophic propionate catabolism.</title>
        <authorList>
            <person name="Hidalgo-Ahumada C.A.P."/>
            <person name="Nobu M.K."/>
            <person name="Narihiro T."/>
            <person name="Tamaki H."/>
            <person name="Liu W.T."/>
            <person name="Kamagata Y."/>
            <person name="Stams A.J.M."/>
            <person name="Imachi H."/>
            <person name="Sousa D.Z."/>
        </authorList>
    </citation>
    <scope>NUCLEOTIDE SEQUENCE [LARGE SCALE GENOMIC DNA]</scope>
    <source>
        <strain evidence="3 4">HH</strain>
    </source>
</reference>
<dbReference type="PANTHER" id="PTHR43245:SF55">
    <property type="entry name" value="NAD(P)-BINDING DOMAIN-CONTAINING PROTEIN"/>
    <property type="match status" value="1"/>
</dbReference>
<sequence>MKTVVVTGANGFIGKNLCATLQQQGEYQLLKVTRKTTTEVLYGYLKECDFIFHLAGVNRPQDEKEFFEVNADFTAQLVQILKENNRKVPIVYTSSIQVDRDNPYGQSKKLGEQALLEYAKTGAPVYIYRLTNIYGKWSRPDYNSVVATFCHNIARDLPIKIDNSDAEINLCYIDDVVEEFLRALEGNPTVQGDHCIVPVSHPITVGALADTIRSFKESRNDLFIADMSNPLVKNLYSTYLSFLPEDAFSYPLKMNVDNRGSFTEIIRTPERGQVSVNITKPGITKGNHWHHSKNEKFLVVSGTGVIRFRKVGADEVLEYHVSGDKMETVDIPPGYTHNIENTGDTDLVTIMWANEPYNPEKPDTYFLEV</sequence>
<dbReference type="Proteomes" id="UP000298324">
    <property type="component" value="Unassembled WGS sequence"/>
</dbReference>
<dbReference type="InterPro" id="IPR029303">
    <property type="entry name" value="CapF_C"/>
</dbReference>
<protein>
    <submittedName>
        <fullName evidence="3">NAD dependent epimerase/dehydratase family protein</fullName>
    </submittedName>
</protein>
<evidence type="ECO:0000259" key="2">
    <source>
        <dbReference type="Pfam" id="PF14667"/>
    </source>
</evidence>
<dbReference type="AlphaFoldDB" id="A0A4Y7RHI5"/>
<dbReference type="InterPro" id="IPR050177">
    <property type="entry name" value="Lipid_A_modif_metabolic_enz"/>
</dbReference>
<feature type="domain" description="NAD-dependent epimerase/dehydratase" evidence="1">
    <location>
        <begin position="4"/>
        <end position="186"/>
    </location>
</feature>
<dbReference type="Gene3D" id="3.40.50.720">
    <property type="entry name" value="NAD(P)-binding Rossmann-like Domain"/>
    <property type="match status" value="1"/>
</dbReference>
<name>A0A4Y7RHI5_9FIRM</name>
<gene>
    <name evidence="3" type="ORF">Psch_01775</name>
</gene>
<dbReference type="InterPro" id="IPR011051">
    <property type="entry name" value="RmlC_Cupin_sf"/>
</dbReference>
<feature type="domain" description="Capsular polysaccharide assembling protein CapF C-terminal" evidence="2">
    <location>
        <begin position="256"/>
        <end position="365"/>
    </location>
</feature>
<dbReference type="InterPro" id="IPR001509">
    <property type="entry name" value="Epimerase_deHydtase"/>
</dbReference>
<dbReference type="EMBL" id="QFGA01000001">
    <property type="protein sequence ID" value="TEB08220.1"/>
    <property type="molecule type" value="Genomic_DNA"/>
</dbReference>
<dbReference type="RefSeq" id="WP_190239907.1">
    <property type="nucleotide sequence ID" value="NZ_QFGA01000001.1"/>
</dbReference>
<dbReference type="Pfam" id="PF14667">
    <property type="entry name" value="Polysacc_synt_C"/>
    <property type="match status" value="1"/>
</dbReference>
<dbReference type="SUPFAM" id="SSF51182">
    <property type="entry name" value="RmlC-like cupins"/>
    <property type="match status" value="1"/>
</dbReference>
<accession>A0A4Y7RHI5</accession>
<dbReference type="Gene3D" id="2.60.120.10">
    <property type="entry name" value="Jelly Rolls"/>
    <property type="match status" value="1"/>
</dbReference>